<dbReference type="Proteomes" id="UP000504638">
    <property type="component" value="Unplaced"/>
</dbReference>
<reference evidence="5" key="3">
    <citation type="submission" date="2025-04" db="UniProtKB">
        <authorList>
            <consortium name="RefSeq"/>
        </authorList>
    </citation>
    <scope>IDENTIFICATION</scope>
    <source>
        <strain evidence="5">CBS 781.70</strain>
    </source>
</reference>
<sequence>MNPTHQVNSDPNHPDEVQTTTFSPSTTTTTGPDGTVTQIYHDDPTSTTSPSRNTPSQHVSPMPSAQQTPPQVDSHALRPPPHSRDFATVPQSNLLQPEPARPQRSRRPSIRIRRMESGASLNRQPSNTAQTPAQSVAQLEHIPSDGSGGRIRSRSEPQRPSMELIGGPRNIAPAMECLREEEPHTSQPHPAYVPEYGIHRTQTAPDFQDDWAQREGIPPENLHAARHANQHWGGIRSATRGFFGGFNRRPQVDYPDNAVNENSVQLGEYGPEIVDYLDVVDPEVSTLTTLTNVQNSLFVPDLGGWLNRRPTYTVTRPAPGPPYQEPEPEGLPTISTEDISKMTTAERTQTRDTISSTLTDSRYAVLPHGMSLDGWGPGEKEELNDHVRHMLHSRRSRLKRSMKGFGQYVKRPLGFLVTLYATLITLFGLAWVLFLIGWIYLGDRQLYVVHIIDSVLVALFAVVGDGLAPFRAVDTYHMIFIAKYGHKTWELRNKRGLPELKNKNDFPTRQIGEPKPEPKPIDPNDDAAIADQKFKEQRHCDEREKPVEEAESTPRRDSDTDVENDAASIKTDLSSWEYTVLTPKEQQRLSHHQKKFARSHTFYKPHETPTHYAFPLRYLIAIVVLLDCHSLLQISLGACTWGIYYKVRPVAITTVILCFSIACNITAGVLISIGDRKTRKKDVRELLKRQKLTGEAVKVIEKKKEKERRRGESMDVERRGKSLDFGRRGKSVEVGRRGKSMDVRRKGEMSWDVEKSDGERVGAYEGT</sequence>
<reference evidence="3 5" key="1">
    <citation type="submission" date="2020-01" db="EMBL/GenBank/DDBJ databases">
        <authorList>
            <consortium name="DOE Joint Genome Institute"/>
            <person name="Haridas S."/>
            <person name="Albert R."/>
            <person name="Binder M."/>
            <person name="Bloem J."/>
            <person name="Labutti K."/>
            <person name="Salamov A."/>
            <person name="Andreopoulos B."/>
            <person name="Baker S.E."/>
            <person name="Barry K."/>
            <person name="Bills G."/>
            <person name="Bluhm B.H."/>
            <person name="Cannon C."/>
            <person name="Castanera R."/>
            <person name="Culley D.E."/>
            <person name="Daum C."/>
            <person name="Ezra D."/>
            <person name="Gonzalez J.B."/>
            <person name="Henrissat B."/>
            <person name="Kuo A."/>
            <person name="Liang C."/>
            <person name="Lipzen A."/>
            <person name="Lutzoni F."/>
            <person name="Magnuson J."/>
            <person name="Mondo S."/>
            <person name="Nolan M."/>
            <person name="Ohm R."/>
            <person name="Pangilinan J."/>
            <person name="Park H.-J."/>
            <person name="Ramirez L."/>
            <person name="Alfaro M."/>
            <person name="Sun H."/>
            <person name="Tritt A."/>
            <person name="Yoshinaga Y."/>
            <person name="Zwiers L.-H."/>
            <person name="Turgeon B.G."/>
            <person name="Goodwin S.B."/>
            <person name="Spatafora J.W."/>
            <person name="Crous P.W."/>
            <person name="Grigoriev I.V."/>
        </authorList>
    </citation>
    <scope>NUCLEOTIDE SEQUENCE</scope>
    <source>
        <strain evidence="3 5">CBS 781.70</strain>
    </source>
</reference>
<feature type="compositionally biased region" description="Basic and acidic residues" evidence="1">
    <location>
        <begin position="532"/>
        <end position="559"/>
    </location>
</feature>
<feature type="compositionally biased region" description="Polar residues" evidence="1">
    <location>
        <begin position="57"/>
        <end position="71"/>
    </location>
</feature>
<dbReference type="Pfam" id="PF11204">
    <property type="entry name" value="DUF2985"/>
    <property type="match status" value="1"/>
</dbReference>
<accession>A0A6G1FXY8</accession>
<dbReference type="EMBL" id="ML975165">
    <property type="protein sequence ID" value="KAF1810536.1"/>
    <property type="molecule type" value="Genomic_DNA"/>
</dbReference>
<feature type="compositionally biased region" description="Polar residues" evidence="1">
    <location>
        <begin position="1"/>
        <end position="11"/>
    </location>
</feature>
<name>A0A6G1FXY8_9PEZI</name>
<feature type="compositionally biased region" description="Low complexity" evidence="1">
    <location>
        <begin position="17"/>
        <end position="38"/>
    </location>
</feature>
<evidence type="ECO:0000256" key="2">
    <source>
        <dbReference type="SAM" id="Phobius"/>
    </source>
</evidence>
<dbReference type="AlphaFoldDB" id="A0A6G1FXY8"/>
<dbReference type="OrthoDB" id="3365211at2759"/>
<evidence type="ECO:0000313" key="5">
    <source>
        <dbReference type="RefSeq" id="XP_033532167.1"/>
    </source>
</evidence>
<proteinExistence type="predicted"/>
<dbReference type="InterPro" id="IPR021369">
    <property type="entry name" value="DUF2985"/>
</dbReference>
<feature type="compositionally biased region" description="Basic and acidic residues" evidence="1">
    <location>
        <begin position="500"/>
        <end position="522"/>
    </location>
</feature>
<keyword evidence="4" id="KW-1185">Reference proteome</keyword>
<evidence type="ECO:0000313" key="4">
    <source>
        <dbReference type="Proteomes" id="UP000504638"/>
    </source>
</evidence>
<feature type="region of interest" description="Disordered" evidence="1">
    <location>
        <begin position="315"/>
        <end position="334"/>
    </location>
</feature>
<evidence type="ECO:0000313" key="3">
    <source>
        <dbReference type="EMBL" id="KAF1810536.1"/>
    </source>
</evidence>
<dbReference type="PANTHER" id="PTHR35872">
    <property type="entry name" value="INTEGRAL MEMBRANE PROTEIN (AFU_ORTHOLOGUE AFUA_5G07110)"/>
    <property type="match status" value="1"/>
</dbReference>
<reference evidence="5" key="2">
    <citation type="submission" date="2020-04" db="EMBL/GenBank/DDBJ databases">
        <authorList>
            <consortium name="NCBI Genome Project"/>
        </authorList>
    </citation>
    <scope>NUCLEOTIDE SEQUENCE</scope>
    <source>
        <strain evidence="5">CBS 781.70</strain>
    </source>
</reference>
<keyword evidence="2" id="KW-0472">Membrane</keyword>
<organism evidence="3">
    <name type="scientific">Eremomyces bilateralis CBS 781.70</name>
    <dbReference type="NCBI Taxonomy" id="1392243"/>
    <lineage>
        <taxon>Eukaryota</taxon>
        <taxon>Fungi</taxon>
        <taxon>Dikarya</taxon>
        <taxon>Ascomycota</taxon>
        <taxon>Pezizomycotina</taxon>
        <taxon>Dothideomycetes</taxon>
        <taxon>Dothideomycetes incertae sedis</taxon>
        <taxon>Eremomycetales</taxon>
        <taxon>Eremomycetaceae</taxon>
        <taxon>Eremomyces</taxon>
    </lineage>
</organism>
<feature type="transmembrane region" description="Helical" evidence="2">
    <location>
        <begin position="447"/>
        <end position="468"/>
    </location>
</feature>
<evidence type="ECO:0008006" key="6">
    <source>
        <dbReference type="Google" id="ProtNLM"/>
    </source>
</evidence>
<feature type="region of interest" description="Disordered" evidence="1">
    <location>
        <begin position="500"/>
        <end position="564"/>
    </location>
</feature>
<keyword evidence="2" id="KW-1133">Transmembrane helix</keyword>
<dbReference type="PANTHER" id="PTHR35872:SF2">
    <property type="entry name" value="INTEGRAL MEMBRANE PROTEIN (AFU_ORTHOLOGUE AFUA_5G07110)"/>
    <property type="match status" value="1"/>
</dbReference>
<feature type="region of interest" description="Disordered" evidence="1">
    <location>
        <begin position="1"/>
        <end position="111"/>
    </location>
</feature>
<feature type="region of interest" description="Disordered" evidence="1">
    <location>
        <begin position="116"/>
        <end position="135"/>
    </location>
</feature>
<feature type="region of interest" description="Disordered" evidence="1">
    <location>
        <begin position="703"/>
        <end position="767"/>
    </location>
</feature>
<feature type="transmembrane region" description="Helical" evidence="2">
    <location>
        <begin position="650"/>
        <end position="674"/>
    </location>
</feature>
<evidence type="ECO:0000256" key="1">
    <source>
        <dbReference type="SAM" id="MobiDB-lite"/>
    </source>
</evidence>
<feature type="compositionally biased region" description="Polar residues" evidence="1">
    <location>
        <begin position="119"/>
        <end position="135"/>
    </location>
</feature>
<dbReference type="GeneID" id="54420424"/>
<gene>
    <name evidence="3 5" type="ORF">P152DRAFT_460237</name>
</gene>
<keyword evidence="2" id="KW-0812">Transmembrane</keyword>
<feature type="region of interest" description="Disordered" evidence="1">
    <location>
        <begin position="140"/>
        <end position="168"/>
    </location>
</feature>
<protein>
    <recommendedName>
        <fullName evidence="6">Integral membrane protein</fullName>
    </recommendedName>
</protein>
<dbReference type="RefSeq" id="XP_033532167.1">
    <property type="nucleotide sequence ID" value="XM_033679854.1"/>
</dbReference>
<feature type="compositionally biased region" description="Low complexity" evidence="1">
    <location>
        <begin position="45"/>
        <end position="56"/>
    </location>
</feature>
<feature type="transmembrane region" description="Helical" evidence="2">
    <location>
        <begin position="413"/>
        <end position="441"/>
    </location>
</feature>